<evidence type="ECO:0000313" key="2">
    <source>
        <dbReference type="EMBL" id="PTX56501.1"/>
    </source>
</evidence>
<dbReference type="RefSeq" id="WP_107844695.1">
    <property type="nucleotide sequence ID" value="NZ_QBKS01000001.1"/>
</dbReference>
<proteinExistence type="predicted"/>
<comment type="caution">
    <text evidence="2">The sequence shown here is derived from an EMBL/GenBank/DDBJ whole genome shotgun (WGS) entry which is preliminary data.</text>
</comment>
<keyword evidence="1" id="KW-0732">Signal</keyword>
<feature type="signal peptide" evidence="1">
    <location>
        <begin position="1"/>
        <end position="20"/>
    </location>
</feature>
<dbReference type="EMBL" id="QBKS01000001">
    <property type="protein sequence ID" value="PTX56501.1"/>
    <property type="molecule type" value="Genomic_DNA"/>
</dbReference>
<reference evidence="2 3" key="1">
    <citation type="submission" date="2018-04" db="EMBL/GenBank/DDBJ databases">
        <title>Genomic Encyclopedia of Archaeal and Bacterial Type Strains, Phase II (KMG-II): from individual species to whole genera.</title>
        <authorList>
            <person name="Goeker M."/>
        </authorList>
    </citation>
    <scope>NUCLEOTIDE SEQUENCE [LARGE SCALE GENOMIC DNA]</scope>
    <source>
        <strain evidence="2 3">DSM 100977</strain>
    </source>
</reference>
<feature type="chain" id="PRO_5015544159" evidence="1">
    <location>
        <begin position="21"/>
        <end position="105"/>
    </location>
</feature>
<evidence type="ECO:0000256" key="1">
    <source>
        <dbReference type="SAM" id="SignalP"/>
    </source>
</evidence>
<evidence type="ECO:0000313" key="3">
    <source>
        <dbReference type="Proteomes" id="UP000243978"/>
    </source>
</evidence>
<dbReference type="AlphaFoldDB" id="A0A2T6BKB6"/>
<name>A0A2T6BKB6_9RHOB</name>
<sequence>MKTILATAAASLVFAAPAFAQSAAELFAMSNSSAAETIVREGSMGNVTAARLRLALGNMSAAERQAFFEADTVGKQKILEAQEFFDNSDSAAEMAAELENISRGN</sequence>
<organism evidence="2 3">
    <name type="scientific">Litoreibacter ponti</name>
    <dbReference type="NCBI Taxonomy" id="1510457"/>
    <lineage>
        <taxon>Bacteria</taxon>
        <taxon>Pseudomonadati</taxon>
        <taxon>Pseudomonadota</taxon>
        <taxon>Alphaproteobacteria</taxon>
        <taxon>Rhodobacterales</taxon>
        <taxon>Roseobacteraceae</taxon>
        <taxon>Litoreibacter</taxon>
    </lineage>
</organism>
<dbReference type="OrthoDB" id="7871925at2"/>
<accession>A0A2T6BKB6</accession>
<gene>
    <name evidence="2" type="ORF">C8N43_1160</name>
</gene>
<dbReference type="Proteomes" id="UP000243978">
    <property type="component" value="Unassembled WGS sequence"/>
</dbReference>
<keyword evidence="3" id="KW-1185">Reference proteome</keyword>
<protein>
    <submittedName>
        <fullName evidence="2">Uncharacterized protein</fullName>
    </submittedName>
</protein>